<feature type="chain" id="PRO_5045263863" description="LTD domain-containing protein" evidence="1">
    <location>
        <begin position="25"/>
        <end position="1104"/>
    </location>
</feature>
<protein>
    <recommendedName>
        <fullName evidence="2">LTD domain-containing protein</fullName>
    </recommendedName>
</protein>
<dbReference type="InterPro" id="IPR014867">
    <property type="entry name" value="Spore_coat_CotH_CotH2/3/7"/>
</dbReference>
<evidence type="ECO:0000256" key="1">
    <source>
        <dbReference type="SAM" id="SignalP"/>
    </source>
</evidence>
<evidence type="ECO:0000259" key="2">
    <source>
        <dbReference type="PROSITE" id="PS51841"/>
    </source>
</evidence>
<dbReference type="Pfam" id="PF00932">
    <property type="entry name" value="LTD"/>
    <property type="match status" value="1"/>
</dbReference>
<feature type="domain" description="LTD" evidence="2">
    <location>
        <begin position="20"/>
        <end position="139"/>
    </location>
</feature>
<keyword evidence="4" id="KW-1185">Reference proteome</keyword>
<keyword evidence="1" id="KW-0732">Signal</keyword>
<feature type="signal peptide" evidence="1">
    <location>
        <begin position="1"/>
        <end position="24"/>
    </location>
</feature>
<name>A0ABX0QN68_9BACT</name>
<dbReference type="Pfam" id="PF08757">
    <property type="entry name" value="CotH"/>
    <property type="match status" value="1"/>
</dbReference>
<reference evidence="4" key="1">
    <citation type="submission" date="2019-09" db="EMBL/GenBank/DDBJ databases">
        <authorList>
            <person name="Jung D.-H."/>
        </authorList>
    </citation>
    <scope>NUCLEOTIDE SEQUENCE [LARGE SCALE GENOMIC DNA]</scope>
    <source>
        <strain evidence="4">JA-25</strain>
    </source>
</reference>
<dbReference type="SUPFAM" id="SSF74853">
    <property type="entry name" value="Lamin A/C globular tail domain"/>
    <property type="match status" value="1"/>
</dbReference>
<organism evidence="3 4">
    <name type="scientific">Fibrivirga algicola</name>
    <dbReference type="NCBI Taxonomy" id="2950420"/>
    <lineage>
        <taxon>Bacteria</taxon>
        <taxon>Pseudomonadati</taxon>
        <taxon>Bacteroidota</taxon>
        <taxon>Cytophagia</taxon>
        <taxon>Cytophagales</taxon>
        <taxon>Spirosomataceae</taxon>
        <taxon>Fibrivirga</taxon>
    </lineage>
</organism>
<dbReference type="EMBL" id="WAEL01000007">
    <property type="protein sequence ID" value="NID12238.1"/>
    <property type="molecule type" value="Genomic_DNA"/>
</dbReference>
<dbReference type="RefSeq" id="WP_262889687.1">
    <property type="nucleotide sequence ID" value="NZ_WAEL01000007.1"/>
</dbReference>
<evidence type="ECO:0000313" key="4">
    <source>
        <dbReference type="Proteomes" id="UP000606008"/>
    </source>
</evidence>
<dbReference type="InterPro" id="IPR001322">
    <property type="entry name" value="Lamin_tail_dom"/>
</dbReference>
<sequence length="1104" mass="122557">MTINQGFSVAVLISCLLSCVRVNAQQVYINEIMASNATTLADVSNSYEDWFELYNPTNEPVDIAGYYVTDNLANPTKHKILSGSIQTIIPANGYLVIWASEVLTRGPLHVNFKLSAGGEVIGLFKPDGITPVDRVTFGPQRSDISWGRQPDGSANWLFFQRTTIINNTSPGASNNGKTGYAEVLDPPVFSRTGGFYSGPFSLSLSSPDSSVTIFYTLDGSDPNPTNLEPQLFSYKNSYEELPGQVAGPILSQLYQTFPYRGAIPIVDSSAAQNRLSVKSSTASFQPNYFPVTPVFKGTVVRAIAYKPNALVSRSSTQTYFITPDTTRYQLPVVAIGSDERSFFDYFTGFYTAGDRFDAWRRANPTEVARFCVEGNYSNRTDDWRRQGSVEFMLNGKTINSKPVELAINGGCTRSVPRKSLRLYGDTNFEYPFFSNRPANQFYDRLLLRNGGNDWDYTLLVDSYMQRLVQHLSFDTQSNRPSVVFLNGEYWGVHTLQERYDANYLNRNYGVATNAVDMVKIDGGVFVADEGDMTQYNSLKAYFDSASTIDYAYVSTKMDVANFSDYQIAEIFSANTDWPQNNVQLWRKRTSQYEPTAAKGQDGRFRWMMFDMDFGLSAVNNYLENNLIRATSDTISPEFTLFLRKLLTRPDYTAYFINRAADLLNTTFDPARASTLLAGMRQEYAPYMAEHFSRWNTGMTLAKWQANLDTVTKFVQMRPAVMRDHIRQQFSLGRDQQVTVAVSDTTQGYVTVNTIAILPTTVGVSSSPYPWTGSYFQGNPIRLVAKPKSGSRFVGWQENGALLTTDTLYSYNPTTGRTLLALFEADNQFVAKPKPFVLQTGNYRFENWSSTAAAGTYPPNMYFVGMTMPDPTLAATFTLADTVKGVYNLTSGTRMNGLNDAGVALINTGGGNVGYAASSLGGLLLAVQTTGMNEVIVQWTGGTVTPNLRQYRIRLRYRTGDSGEFQDLLDENNNPVEYERSALAGHSKVISPVALPATLLNKPYVQLLWQYYYTGVGTSGARDQLRVDNIIVGRSGCQSIASGDWMAPSTWSCGRVPSLFDDVTISAGHVVTLPIPNAVAKQVRVGVGAKLRYTTNLSAVRVKQR</sequence>
<accession>A0ABX0QN68</accession>
<dbReference type="InterPro" id="IPR026876">
    <property type="entry name" value="Fn3_assoc_repeat"/>
</dbReference>
<evidence type="ECO:0000313" key="3">
    <source>
        <dbReference type="EMBL" id="NID12238.1"/>
    </source>
</evidence>
<dbReference type="InterPro" id="IPR036415">
    <property type="entry name" value="Lamin_tail_dom_sf"/>
</dbReference>
<dbReference type="PROSITE" id="PS51841">
    <property type="entry name" value="LTD"/>
    <property type="match status" value="1"/>
</dbReference>
<proteinExistence type="predicted"/>
<comment type="caution">
    <text evidence="3">The sequence shown here is derived from an EMBL/GenBank/DDBJ whole genome shotgun (WGS) entry which is preliminary data.</text>
</comment>
<dbReference type="Pfam" id="PF13287">
    <property type="entry name" value="Fn3_assoc"/>
    <property type="match status" value="1"/>
</dbReference>
<dbReference type="Proteomes" id="UP000606008">
    <property type="component" value="Unassembled WGS sequence"/>
</dbReference>
<reference evidence="4" key="2">
    <citation type="submission" date="2023-07" db="EMBL/GenBank/DDBJ databases">
        <authorList>
            <person name="Jung D.-H."/>
        </authorList>
    </citation>
    <scope>NUCLEOTIDE SEQUENCE [LARGE SCALE GENOMIC DNA]</scope>
    <source>
        <strain evidence="4">JA-25</strain>
    </source>
</reference>
<gene>
    <name evidence="3" type="ORF">F7231_18840</name>
</gene>